<organism evidence="8 9">
    <name type="scientific">Catenulispora acidiphila (strain DSM 44928 / JCM 14897 / NBRC 102108 / NRRL B-24433 / ID139908)</name>
    <dbReference type="NCBI Taxonomy" id="479433"/>
    <lineage>
        <taxon>Bacteria</taxon>
        <taxon>Bacillati</taxon>
        <taxon>Actinomycetota</taxon>
        <taxon>Actinomycetes</taxon>
        <taxon>Catenulisporales</taxon>
        <taxon>Catenulisporaceae</taxon>
        <taxon>Catenulispora</taxon>
    </lineage>
</organism>
<dbReference type="Gene3D" id="3.40.50.300">
    <property type="entry name" value="P-loop containing nucleotide triphosphate hydrolases"/>
    <property type="match status" value="1"/>
</dbReference>
<dbReference type="GO" id="GO:0016887">
    <property type="term" value="F:ATP hydrolysis activity"/>
    <property type="evidence" value="ECO:0007669"/>
    <property type="project" value="InterPro"/>
</dbReference>
<dbReference type="GO" id="GO:0005886">
    <property type="term" value="C:plasma membrane"/>
    <property type="evidence" value="ECO:0007669"/>
    <property type="project" value="UniProtKB-SubCell"/>
</dbReference>
<dbReference type="OrthoDB" id="9804819at2"/>
<gene>
    <name evidence="8" type="ordered locus">Caci_6992</name>
</gene>
<dbReference type="Proteomes" id="UP000000851">
    <property type="component" value="Chromosome"/>
</dbReference>
<dbReference type="STRING" id="479433.Caci_6992"/>
<dbReference type="PANTHER" id="PTHR42711:SF5">
    <property type="entry name" value="ABC TRANSPORTER ATP-BINDING PROTEIN NATA"/>
    <property type="match status" value="1"/>
</dbReference>
<dbReference type="PANTHER" id="PTHR42711">
    <property type="entry name" value="ABC TRANSPORTER ATP-BINDING PROTEIN"/>
    <property type="match status" value="1"/>
</dbReference>
<dbReference type="GO" id="GO:0046677">
    <property type="term" value="P:response to antibiotic"/>
    <property type="evidence" value="ECO:0007669"/>
    <property type="project" value="UniProtKB-KW"/>
</dbReference>
<dbReference type="KEGG" id="cai:Caci_6992"/>
<dbReference type="EMBL" id="CP001700">
    <property type="protein sequence ID" value="ACU75822.1"/>
    <property type="molecule type" value="Genomic_DNA"/>
</dbReference>
<reference evidence="8 9" key="1">
    <citation type="journal article" date="2009" name="Stand. Genomic Sci.">
        <title>Complete genome sequence of Catenulispora acidiphila type strain (ID 139908).</title>
        <authorList>
            <person name="Copeland A."/>
            <person name="Lapidus A."/>
            <person name="Glavina Del Rio T."/>
            <person name="Nolan M."/>
            <person name="Lucas S."/>
            <person name="Chen F."/>
            <person name="Tice H."/>
            <person name="Cheng J.F."/>
            <person name="Bruce D."/>
            <person name="Goodwin L."/>
            <person name="Pitluck S."/>
            <person name="Mikhailova N."/>
            <person name="Pati A."/>
            <person name="Ivanova N."/>
            <person name="Mavromatis K."/>
            <person name="Chen A."/>
            <person name="Palaniappan K."/>
            <person name="Chain P."/>
            <person name="Land M."/>
            <person name="Hauser L."/>
            <person name="Chang Y.J."/>
            <person name="Jeffries C.D."/>
            <person name="Chertkov O."/>
            <person name="Brettin T."/>
            <person name="Detter J.C."/>
            <person name="Han C."/>
            <person name="Ali Z."/>
            <person name="Tindall B.J."/>
            <person name="Goker M."/>
            <person name="Bristow J."/>
            <person name="Eisen J.A."/>
            <person name="Markowitz V."/>
            <person name="Hugenholtz P."/>
            <person name="Kyrpides N.C."/>
            <person name="Klenk H.P."/>
        </authorList>
    </citation>
    <scope>NUCLEOTIDE SEQUENCE [LARGE SCALE GENOMIC DNA]</scope>
    <source>
        <strain evidence="9">DSM 44928 / JCM 14897 / NBRC 102108 / NRRL B-24433 / ID139908</strain>
    </source>
</reference>
<feature type="domain" description="ABC transporter" evidence="7">
    <location>
        <begin position="2"/>
        <end position="228"/>
    </location>
</feature>
<accession>C7Q553</accession>
<dbReference type="AlphaFoldDB" id="C7Q553"/>
<dbReference type="SMART" id="SM00382">
    <property type="entry name" value="AAA"/>
    <property type="match status" value="1"/>
</dbReference>
<dbReference type="RefSeq" id="WP_015795550.1">
    <property type="nucleotide sequence ID" value="NC_013131.1"/>
</dbReference>
<comment type="subcellular location">
    <subcellularLocation>
        <location evidence="1">Cell membrane</location>
        <topology evidence="1">Peripheral membrane protein</topology>
    </subcellularLocation>
</comment>
<dbReference type="InterPro" id="IPR050763">
    <property type="entry name" value="ABC_transporter_ATP-binding"/>
</dbReference>
<name>C7Q553_CATAD</name>
<keyword evidence="9" id="KW-1185">Reference proteome</keyword>
<dbReference type="InterPro" id="IPR027417">
    <property type="entry name" value="P-loop_NTPase"/>
</dbReference>
<keyword evidence="6" id="KW-0046">Antibiotic resistance</keyword>
<evidence type="ECO:0000256" key="6">
    <source>
        <dbReference type="ARBA" id="ARBA00023251"/>
    </source>
</evidence>
<dbReference type="eggNOG" id="COG1131">
    <property type="taxonomic scope" value="Bacteria"/>
</dbReference>
<dbReference type="InterPro" id="IPR003593">
    <property type="entry name" value="AAA+_ATPase"/>
</dbReference>
<dbReference type="InParanoid" id="C7Q553"/>
<dbReference type="PROSITE" id="PS50893">
    <property type="entry name" value="ABC_TRANSPORTER_2"/>
    <property type="match status" value="1"/>
</dbReference>
<comment type="similarity">
    <text evidence="2">Belongs to the ABC transporter superfamily.</text>
</comment>
<keyword evidence="4" id="KW-0547">Nucleotide-binding</keyword>
<evidence type="ECO:0000256" key="2">
    <source>
        <dbReference type="ARBA" id="ARBA00005417"/>
    </source>
</evidence>
<dbReference type="GO" id="GO:0005524">
    <property type="term" value="F:ATP binding"/>
    <property type="evidence" value="ECO:0007669"/>
    <property type="project" value="UniProtKB-KW"/>
</dbReference>
<dbReference type="InterPro" id="IPR003439">
    <property type="entry name" value="ABC_transporter-like_ATP-bd"/>
</dbReference>
<evidence type="ECO:0000256" key="3">
    <source>
        <dbReference type="ARBA" id="ARBA00022448"/>
    </source>
</evidence>
<evidence type="ECO:0000256" key="1">
    <source>
        <dbReference type="ARBA" id="ARBA00004202"/>
    </source>
</evidence>
<dbReference type="SUPFAM" id="SSF52540">
    <property type="entry name" value="P-loop containing nucleoside triphosphate hydrolases"/>
    <property type="match status" value="1"/>
</dbReference>
<keyword evidence="5" id="KW-0067">ATP-binding</keyword>
<evidence type="ECO:0000256" key="5">
    <source>
        <dbReference type="ARBA" id="ARBA00022840"/>
    </source>
</evidence>
<evidence type="ECO:0000313" key="8">
    <source>
        <dbReference type="EMBL" id="ACU75822.1"/>
    </source>
</evidence>
<evidence type="ECO:0000313" key="9">
    <source>
        <dbReference type="Proteomes" id="UP000000851"/>
    </source>
</evidence>
<sequence length="279" mass="29846">MLEAIDLVKNYGTLRALDGFSLRVEPGEIVGLVGHNGAGKSTFISMAASLARPDSGRIMIEGRPPGKARDRVGVAPQHIALYPSVTVREHLRLFGGLSGLRRGGLRSEIDDLAAALRLTAFLDRRAGVLSGGQQRRTQAACALIHRPSVLLMDEPTAGADPETRQALLDTVKQRATDGAAVLYTTHYLPELTDLRATIAVARAGRVIARGTAEDLLGRLPGEVVVAFDDEQVRISTADPTATLVSLLHDGRPVRGVEVRNPSLDDLYRSLAVTDVHSNS</sequence>
<protein>
    <submittedName>
        <fullName evidence="8">ABC transporter related</fullName>
    </submittedName>
</protein>
<keyword evidence="3" id="KW-0813">Transport</keyword>
<proteinExistence type="inferred from homology"/>
<dbReference type="HOGENOM" id="CLU_000604_1_2_11"/>
<dbReference type="Pfam" id="PF00005">
    <property type="entry name" value="ABC_tran"/>
    <property type="match status" value="1"/>
</dbReference>
<evidence type="ECO:0000259" key="7">
    <source>
        <dbReference type="PROSITE" id="PS50893"/>
    </source>
</evidence>
<evidence type="ECO:0000256" key="4">
    <source>
        <dbReference type="ARBA" id="ARBA00022741"/>
    </source>
</evidence>